<feature type="region of interest" description="Disordered" evidence="1">
    <location>
        <begin position="537"/>
        <end position="578"/>
    </location>
</feature>
<name>A0A1I8FGS2_9PLAT</name>
<feature type="region of interest" description="Disordered" evidence="1">
    <location>
        <begin position="278"/>
        <end position="364"/>
    </location>
</feature>
<reference evidence="3" key="1">
    <citation type="submission" date="2016-11" db="UniProtKB">
        <authorList>
            <consortium name="WormBaseParasite"/>
        </authorList>
    </citation>
    <scope>IDENTIFICATION</scope>
</reference>
<proteinExistence type="predicted"/>
<feature type="region of interest" description="Disordered" evidence="1">
    <location>
        <begin position="1"/>
        <end position="69"/>
    </location>
</feature>
<sequence>AQLQADGPETSCATRAAGHGGLPAGRAAAPAASSSCRCRPTRPSRQETASTCSFTTSSGRATLKTRNPPSSGFFVDGFRDLLLETRLPLSDDEGSDGEDPDVDSAAVGSPPPPALIGNNNIYALLRLYQLLCKRLAAAKSACDAAAAAATSGDSTGSDSTAVALRLRAAAGCAAGPAVRALHAPAAARAALGVQNYELFTLDKLVALAAFASCTSWPLTDSAKQLLRACGALSSELQAAPQEEYNSGSWPSRTTVAAAVQSFSAQVDHRISPAHLQLMRARQQPPPSPPPEPAPSQRLPQRPPPPLRRTRAPDVAALREVPLTMPYKKQLLTPTAAPRSAEVAVSDDRAAPDRYEQTSHPPSVSVVANASASGIRLAKATQAGRAQRGAEEAELPADADCQPRPTLQERQRVQWQRDILSLLRATFLVSQARTSELFQGVTYWDQMEDSRSQRARLRPHVTPPAAESVFYRSGQLPAPKATHRPSPRLSGPGSLIGWPAKQSRSGWLGTRPAGVGAWARAALRTTGLRLRTSRIMLSPASTGTGPYTPITANRTVVEQPAPARRPPPESLTTERQDGD</sequence>
<dbReference type="Proteomes" id="UP000095280">
    <property type="component" value="Unplaced"/>
</dbReference>
<protein>
    <submittedName>
        <fullName evidence="3">RB_A domain-containing protein</fullName>
    </submittedName>
</protein>
<accession>A0A1I8FGS2</accession>
<feature type="compositionally biased region" description="Polar residues" evidence="1">
    <location>
        <begin position="538"/>
        <end position="555"/>
    </location>
</feature>
<organism evidence="2 3">
    <name type="scientific">Macrostomum lignano</name>
    <dbReference type="NCBI Taxonomy" id="282301"/>
    <lineage>
        <taxon>Eukaryota</taxon>
        <taxon>Metazoa</taxon>
        <taxon>Spiralia</taxon>
        <taxon>Lophotrochozoa</taxon>
        <taxon>Platyhelminthes</taxon>
        <taxon>Rhabditophora</taxon>
        <taxon>Macrostomorpha</taxon>
        <taxon>Macrostomida</taxon>
        <taxon>Macrostomidae</taxon>
        <taxon>Macrostomum</taxon>
    </lineage>
</organism>
<feature type="compositionally biased region" description="Low complexity" evidence="1">
    <location>
        <begin position="24"/>
        <end position="43"/>
    </location>
</feature>
<feature type="region of interest" description="Disordered" evidence="1">
    <location>
        <begin position="475"/>
        <end position="494"/>
    </location>
</feature>
<evidence type="ECO:0000256" key="1">
    <source>
        <dbReference type="SAM" id="MobiDB-lite"/>
    </source>
</evidence>
<feature type="region of interest" description="Disordered" evidence="1">
    <location>
        <begin position="88"/>
        <end position="111"/>
    </location>
</feature>
<dbReference type="AlphaFoldDB" id="A0A1I8FGS2"/>
<feature type="compositionally biased region" description="Basic and acidic residues" evidence="1">
    <location>
        <begin position="345"/>
        <end position="356"/>
    </location>
</feature>
<evidence type="ECO:0000313" key="3">
    <source>
        <dbReference type="WBParaSite" id="maker-unitig_34254-snap-gene-0.2-mRNA-1"/>
    </source>
</evidence>
<feature type="compositionally biased region" description="Acidic residues" evidence="1">
    <location>
        <begin position="90"/>
        <end position="102"/>
    </location>
</feature>
<keyword evidence="2" id="KW-1185">Reference proteome</keyword>
<feature type="compositionally biased region" description="Polar residues" evidence="1">
    <location>
        <begin position="46"/>
        <end position="69"/>
    </location>
</feature>
<evidence type="ECO:0000313" key="2">
    <source>
        <dbReference type="Proteomes" id="UP000095280"/>
    </source>
</evidence>
<dbReference type="WBParaSite" id="maker-unitig_34254-snap-gene-0.2-mRNA-1">
    <property type="protein sequence ID" value="maker-unitig_34254-snap-gene-0.2-mRNA-1"/>
    <property type="gene ID" value="maker-unitig_34254-snap-gene-0.2"/>
</dbReference>
<feature type="compositionally biased region" description="Pro residues" evidence="1">
    <location>
        <begin position="283"/>
        <end position="293"/>
    </location>
</feature>